<dbReference type="GO" id="GO:0000156">
    <property type="term" value="F:phosphorelay response regulator activity"/>
    <property type="evidence" value="ECO:0007669"/>
    <property type="project" value="TreeGrafter"/>
</dbReference>
<dbReference type="EMBL" id="PDUD01000009">
    <property type="protein sequence ID" value="PHN07552.1"/>
    <property type="molecule type" value="Genomic_DNA"/>
</dbReference>
<gene>
    <name evidence="10" type="ORF">CRP01_05475</name>
</gene>
<evidence type="ECO:0000256" key="1">
    <source>
        <dbReference type="ARBA" id="ARBA00022553"/>
    </source>
</evidence>
<evidence type="ECO:0000256" key="5">
    <source>
        <dbReference type="ARBA" id="ARBA00023163"/>
    </source>
</evidence>
<comment type="caution">
    <text evidence="10">The sequence shown here is derived from an EMBL/GenBank/DDBJ whole genome shotgun (WGS) entry which is preliminary data.</text>
</comment>
<protein>
    <submittedName>
        <fullName evidence="10">DNA-binding response regulator</fullName>
    </submittedName>
</protein>
<dbReference type="CDD" id="cd00383">
    <property type="entry name" value="trans_reg_C"/>
    <property type="match status" value="1"/>
</dbReference>
<dbReference type="InterPro" id="IPR011006">
    <property type="entry name" value="CheY-like_superfamily"/>
</dbReference>
<dbReference type="SUPFAM" id="SSF46894">
    <property type="entry name" value="C-terminal effector domain of the bipartite response regulators"/>
    <property type="match status" value="1"/>
</dbReference>
<dbReference type="CDD" id="cd17574">
    <property type="entry name" value="REC_OmpR"/>
    <property type="match status" value="1"/>
</dbReference>
<keyword evidence="2" id="KW-0902">Two-component regulatory system</keyword>
<evidence type="ECO:0000256" key="6">
    <source>
        <dbReference type="PROSITE-ProRule" id="PRU00169"/>
    </source>
</evidence>
<dbReference type="SMART" id="SM00862">
    <property type="entry name" value="Trans_reg_C"/>
    <property type="match status" value="1"/>
</dbReference>
<dbReference type="FunFam" id="3.40.50.2300:FF:000001">
    <property type="entry name" value="DNA-binding response regulator PhoB"/>
    <property type="match status" value="1"/>
</dbReference>
<evidence type="ECO:0000256" key="3">
    <source>
        <dbReference type="ARBA" id="ARBA00023015"/>
    </source>
</evidence>
<evidence type="ECO:0000256" key="2">
    <source>
        <dbReference type="ARBA" id="ARBA00023012"/>
    </source>
</evidence>
<dbReference type="InterPro" id="IPR039420">
    <property type="entry name" value="WalR-like"/>
</dbReference>
<dbReference type="InterPro" id="IPR036388">
    <property type="entry name" value="WH-like_DNA-bd_sf"/>
</dbReference>
<keyword evidence="5" id="KW-0804">Transcription</keyword>
<sequence>MVRILLVEDEESLRESLKLNLELEDYEVVATDNGKDAIKFFHEQHFDLAVLDVMLPEVDGFQICEQIRLTNMEMPVIFLTAKDAATDRIAGLKRGADDYITKPFNLEELLLRVSNLIRRTSKAPENTPEVYEFGDNRINFVTYEAEAKGKTFSLTKKEAMLLKLLIDRRNEVVSRQQILQSVWGYDVYPSTRTIDNFILSFRKYFEEDPKNPQFFLSIRGVGYKFAG</sequence>
<dbReference type="PROSITE" id="PS50110">
    <property type="entry name" value="RESPONSE_REGULATORY"/>
    <property type="match status" value="1"/>
</dbReference>
<keyword evidence="3" id="KW-0805">Transcription regulation</keyword>
<organism evidence="10 11">
    <name type="scientific">Flavilitoribacter nigricans (strain ATCC 23147 / DSM 23189 / NBRC 102662 / NCIMB 1420 / SS-2)</name>
    <name type="common">Lewinella nigricans</name>
    <dbReference type="NCBI Taxonomy" id="1122177"/>
    <lineage>
        <taxon>Bacteria</taxon>
        <taxon>Pseudomonadati</taxon>
        <taxon>Bacteroidota</taxon>
        <taxon>Saprospiria</taxon>
        <taxon>Saprospirales</taxon>
        <taxon>Lewinellaceae</taxon>
        <taxon>Flavilitoribacter</taxon>
    </lineage>
</organism>
<dbReference type="Gene3D" id="1.10.10.10">
    <property type="entry name" value="Winged helix-like DNA-binding domain superfamily/Winged helix DNA-binding domain"/>
    <property type="match status" value="1"/>
</dbReference>
<dbReference type="Gene3D" id="6.10.250.690">
    <property type="match status" value="1"/>
</dbReference>
<dbReference type="Proteomes" id="UP000223913">
    <property type="component" value="Unassembled WGS sequence"/>
</dbReference>
<dbReference type="GO" id="GO:0006355">
    <property type="term" value="P:regulation of DNA-templated transcription"/>
    <property type="evidence" value="ECO:0007669"/>
    <property type="project" value="InterPro"/>
</dbReference>
<dbReference type="PROSITE" id="PS51755">
    <property type="entry name" value="OMPR_PHOB"/>
    <property type="match status" value="1"/>
</dbReference>
<dbReference type="Pfam" id="PF00486">
    <property type="entry name" value="Trans_reg_C"/>
    <property type="match status" value="1"/>
</dbReference>
<evidence type="ECO:0000256" key="4">
    <source>
        <dbReference type="ARBA" id="ARBA00023125"/>
    </source>
</evidence>
<dbReference type="OrthoDB" id="9790442at2"/>
<dbReference type="Pfam" id="PF00072">
    <property type="entry name" value="Response_reg"/>
    <property type="match status" value="1"/>
</dbReference>
<keyword evidence="1 6" id="KW-0597">Phosphoprotein</keyword>
<feature type="modified residue" description="4-aspartylphosphate" evidence="6">
    <location>
        <position position="52"/>
    </location>
</feature>
<accession>A0A2D0NGC4</accession>
<dbReference type="RefSeq" id="WP_099149001.1">
    <property type="nucleotide sequence ID" value="NZ_PDUD01000009.1"/>
</dbReference>
<dbReference type="Gene3D" id="3.40.50.2300">
    <property type="match status" value="1"/>
</dbReference>
<evidence type="ECO:0000259" key="9">
    <source>
        <dbReference type="PROSITE" id="PS51755"/>
    </source>
</evidence>
<feature type="domain" description="Response regulatory" evidence="8">
    <location>
        <begin position="3"/>
        <end position="117"/>
    </location>
</feature>
<dbReference type="InterPro" id="IPR001867">
    <property type="entry name" value="OmpR/PhoB-type_DNA-bd"/>
</dbReference>
<reference evidence="10 11" key="1">
    <citation type="submission" date="2017-10" db="EMBL/GenBank/DDBJ databases">
        <title>The draft genome sequence of Lewinella nigricans NBRC 102662.</title>
        <authorList>
            <person name="Wang K."/>
        </authorList>
    </citation>
    <scope>NUCLEOTIDE SEQUENCE [LARGE SCALE GENOMIC DNA]</scope>
    <source>
        <strain evidence="10 11">NBRC 102662</strain>
    </source>
</reference>
<keyword evidence="4 7" id="KW-0238">DNA-binding</keyword>
<dbReference type="SMART" id="SM00448">
    <property type="entry name" value="REC"/>
    <property type="match status" value="1"/>
</dbReference>
<dbReference type="InterPro" id="IPR016032">
    <property type="entry name" value="Sig_transdc_resp-reg_C-effctor"/>
</dbReference>
<keyword evidence="11" id="KW-1185">Reference proteome</keyword>
<dbReference type="GO" id="GO:0005829">
    <property type="term" value="C:cytosol"/>
    <property type="evidence" value="ECO:0007669"/>
    <property type="project" value="TreeGrafter"/>
</dbReference>
<dbReference type="AlphaFoldDB" id="A0A2D0NGC4"/>
<dbReference type="PANTHER" id="PTHR48111">
    <property type="entry name" value="REGULATOR OF RPOS"/>
    <property type="match status" value="1"/>
</dbReference>
<evidence type="ECO:0000259" key="8">
    <source>
        <dbReference type="PROSITE" id="PS50110"/>
    </source>
</evidence>
<proteinExistence type="predicted"/>
<feature type="DNA-binding region" description="OmpR/PhoB-type" evidence="7">
    <location>
        <begin position="128"/>
        <end position="227"/>
    </location>
</feature>
<dbReference type="SUPFAM" id="SSF52172">
    <property type="entry name" value="CheY-like"/>
    <property type="match status" value="1"/>
</dbReference>
<evidence type="ECO:0000256" key="7">
    <source>
        <dbReference type="PROSITE-ProRule" id="PRU01091"/>
    </source>
</evidence>
<dbReference type="InterPro" id="IPR001789">
    <property type="entry name" value="Sig_transdc_resp-reg_receiver"/>
</dbReference>
<dbReference type="GO" id="GO:0032993">
    <property type="term" value="C:protein-DNA complex"/>
    <property type="evidence" value="ECO:0007669"/>
    <property type="project" value="TreeGrafter"/>
</dbReference>
<evidence type="ECO:0000313" key="10">
    <source>
        <dbReference type="EMBL" id="PHN07552.1"/>
    </source>
</evidence>
<dbReference type="PANTHER" id="PTHR48111:SF21">
    <property type="entry name" value="DNA-BINDING DUAL MASTER TRANSCRIPTIONAL REGULATOR RPAA"/>
    <property type="match status" value="1"/>
</dbReference>
<evidence type="ECO:0000313" key="11">
    <source>
        <dbReference type="Proteomes" id="UP000223913"/>
    </source>
</evidence>
<feature type="domain" description="OmpR/PhoB-type" evidence="9">
    <location>
        <begin position="128"/>
        <end position="227"/>
    </location>
</feature>
<dbReference type="GO" id="GO:0000976">
    <property type="term" value="F:transcription cis-regulatory region binding"/>
    <property type="evidence" value="ECO:0007669"/>
    <property type="project" value="TreeGrafter"/>
</dbReference>
<name>A0A2D0NGC4_FLAN2</name>